<accession>A0ABD1AV27</accession>
<evidence type="ECO:0000256" key="3">
    <source>
        <dbReference type="ARBA" id="ARBA00022448"/>
    </source>
</evidence>
<dbReference type="SUPFAM" id="SSF81324">
    <property type="entry name" value="Voltage-gated potassium channels"/>
    <property type="match status" value="1"/>
</dbReference>
<dbReference type="GO" id="GO:0030552">
    <property type="term" value="F:cAMP binding"/>
    <property type="evidence" value="ECO:0007669"/>
    <property type="project" value="UniProtKB-KW"/>
</dbReference>
<evidence type="ECO:0000256" key="13">
    <source>
        <dbReference type="ARBA" id="ARBA00023286"/>
    </source>
</evidence>
<comment type="similarity">
    <text evidence="2">Belongs to the cyclic nucleotide-gated cation channel (TC 1.A.1.5) family.</text>
</comment>
<evidence type="ECO:0000256" key="9">
    <source>
        <dbReference type="ARBA" id="ARBA00022992"/>
    </source>
</evidence>
<dbReference type="Gene3D" id="1.10.287.70">
    <property type="match status" value="1"/>
</dbReference>
<feature type="region of interest" description="Disordered" evidence="15">
    <location>
        <begin position="72"/>
        <end position="101"/>
    </location>
</feature>
<name>A0ABD1AV27_CARAN</name>
<dbReference type="InterPro" id="IPR018490">
    <property type="entry name" value="cNMP-bd_dom_sf"/>
</dbReference>
<dbReference type="PANTHER" id="PTHR45651">
    <property type="entry name" value="CYCLIC NUCLEOTIDE-GATED ION CHANNEL 15-RELATED-RELATED"/>
    <property type="match status" value="1"/>
</dbReference>
<dbReference type="Gene3D" id="2.60.120.10">
    <property type="entry name" value="Jelly Rolls"/>
    <property type="match status" value="1"/>
</dbReference>
<dbReference type="PROSITE" id="PS50042">
    <property type="entry name" value="CNMP_BINDING_3"/>
    <property type="match status" value="1"/>
</dbReference>
<feature type="transmembrane region" description="Helical" evidence="16">
    <location>
        <begin position="297"/>
        <end position="316"/>
    </location>
</feature>
<keyword evidence="4" id="KW-0140">cGMP</keyword>
<reference evidence="18 19" key="1">
    <citation type="submission" date="2024-04" db="EMBL/GenBank/DDBJ databases">
        <title>Genome assembly C_amara_ONT_v2.</title>
        <authorList>
            <person name="Yant L."/>
            <person name="Moore C."/>
            <person name="Slenker M."/>
        </authorList>
    </citation>
    <scope>NUCLEOTIDE SEQUENCE [LARGE SCALE GENOMIC DNA]</scope>
    <source>
        <tissue evidence="18">Leaf</tissue>
    </source>
</reference>
<dbReference type="Proteomes" id="UP001558713">
    <property type="component" value="Unassembled WGS sequence"/>
</dbReference>
<keyword evidence="6 16" id="KW-0812">Transmembrane</keyword>
<keyword evidence="19" id="KW-1185">Reference proteome</keyword>
<keyword evidence="11 16" id="KW-0472">Membrane</keyword>
<feature type="compositionally biased region" description="Low complexity" evidence="15">
    <location>
        <begin position="88"/>
        <end position="98"/>
    </location>
</feature>
<evidence type="ECO:0000256" key="11">
    <source>
        <dbReference type="ARBA" id="ARBA00023136"/>
    </source>
</evidence>
<feature type="transmembrane region" description="Helical" evidence="16">
    <location>
        <begin position="486"/>
        <end position="509"/>
    </location>
</feature>
<evidence type="ECO:0000256" key="8">
    <source>
        <dbReference type="ARBA" id="ARBA00022989"/>
    </source>
</evidence>
<evidence type="ECO:0000259" key="17">
    <source>
        <dbReference type="PROSITE" id="PS50042"/>
    </source>
</evidence>
<keyword evidence="3" id="KW-0813">Transport</keyword>
<dbReference type="SUPFAM" id="SSF51206">
    <property type="entry name" value="cAMP-binding domain-like"/>
    <property type="match status" value="1"/>
</dbReference>
<evidence type="ECO:0000256" key="15">
    <source>
        <dbReference type="SAM" id="MobiDB-lite"/>
    </source>
</evidence>
<dbReference type="Gene3D" id="1.10.287.630">
    <property type="entry name" value="Helix hairpin bin"/>
    <property type="match status" value="1"/>
</dbReference>
<dbReference type="InterPro" id="IPR005821">
    <property type="entry name" value="Ion_trans_dom"/>
</dbReference>
<comment type="subcellular location">
    <subcellularLocation>
        <location evidence="1">Membrane</location>
        <topology evidence="1">Multi-pass membrane protein</topology>
    </subcellularLocation>
</comment>
<evidence type="ECO:0000256" key="6">
    <source>
        <dbReference type="ARBA" id="ARBA00022692"/>
    </source>
</evidence>
<dbReference type="InterPro" id="IPR000595">
    <property type="entry name" value="cNMP-bd_dom"/>
</dbReference>
<keyword evidence="9" id="KW-0547">Nucleotide-binding</keyword>
<dbReference type="AlphaFoldDB" id="A0ABD1AV27"/>
<evidence type="ECO:0000256" key="1">
    <source>
        <dbReference type="ARBA" id="ARBA00004141"/>
    </source>
</evidence>
<comment type="caution">
    <text evidence="18">The sequence shown here is derived from an EMBL/GenBank/DDBJ whole genome shotgun (WGS) entry which is preliminary data.</text>
</comment>
<evidence type="ECO:0000313" key="19">
    <source>
        <dbReference type="Proteomes" id="UP001558713"/>
    </source>
</evidence>
<dbReference type="GO" id="GO:0034220">
    <property type="term" value="P:monoatomic ion transmembrane transport"/>
    <property type="evidence" value="ECO:0007669"/>
    <property type="project" value="UniProtKB-KW"/>
</dbReference>
<evidence type="ECO:0000256" key="12">
    <source>
        <dbReference type="ARBA" id="ARBA00023149"/>
    </source>
</evidence>
<keyword evidence="13" id="KW-1071">Ligand-gated ion channel</keyword>
<dbReference type="GO" id="GO:0005516">
    <property type="term" value="F:calmodulin binding"/>
    <property type="evidence" value="ECO:0007669"/>
    <property type="project" value="UniProtKB-KW"/>
</dbReference>
<dbReference type="InterPro" id="IPR014710">
    <property type="entry name" value="RmlC-like_jellyroll"/>
</dbReference>
<keyword evidence="7" id="KW-0112">Calmodulin-binding</keyword>
<dbReference type="GO" id="GO:0016020">
    <property type="term" value="C:membrane"/>
    <property type="evidence" value="ECO:0007669"/>
    <property type="project" value="UniProtKB-SubCell"/>
</dbReference>
<evidence type="ECO:0000256" key="2">
    <source>
        <dbReference type="ARBA" id="ARBA00010486"/>
    </source>
</evidence>
<feature type="transmembrane region" description="Helical" evidence="16">
    <location>
        <begin position="207"/>
        <end position="228"/>
    </location>
</feature>
<keyword evidence="14" id="KW-0407">Ion channel</keyword>
<feature type="domain" description="Cyclic nucleotide-binding" evidence="17">
    <location>
        <begin position="594"/>
        <end position="670"/>
    </location>
</feature>
<feature type="transmembrane region" description="Helical" evidence="16">
    <location>
        <begin position="368"/>
        <end position="389"/>
    </location>
</feature>
<gene>
    <name evidence="18" type="ORF">V5N11_018812</name>
</gene>
<organism evidence="18 19">
    <name type="scientific">Cardamine amara subsp. amara</name>
    <dbReference type="NCBI Taxonomy" id="228776"/>
    <lineage>
        <taxon>Eukaryota</taxon>
        <taxon>Viridiplantae</taxon>
        <taxon>Streptophyta</taxon>
        <taxon>Embryophyta</taxon>
        <taxon>Tracheophyta</taxon>
        <taxon>Spermatophyta</taxon>
        <taxon>Magnoliopsida</taxon>
        <taxon>eudicotyledons</taxon>
        <taxon>Gunneridae</taxon>
        <taxon>Pentapetalae</taxon>
        <taxon>rosids</taxon>
        <taxon>malvids</taxon>
        <taxon>Brassicales</taxon>
        <taxon>Brassicaceae</taxon>
        <taxon>Cardamineae</taxon>
        <taxon>Cardamine</taxon>
    </lineage>
</organism>
<dbReference type="Pfam" id="PF00520">
    <property type="entry name" value="Ion_trans"/>
    <property type="match status" value="1"/>
</dbReference>
<keyword evidence="9" id="KW-0142">cGMP-binding</keyword>
<evidence type="ECO:0000256" key="10">
    <source>
        <dbReference type="ARBA" id="ARBA00023065"/>
    </source>
</evidence>
<keyword evidence="10" id="KW-0406">Ion transport</keyword>
<evidence type="ECO:0000256" key="5">
    <source>
        <dbReference type="ARBA" id="ARBA00022566"/>
    </source>
</evidence>
<dbReference type="EMBL" id="JBANAX010000571">
    <property type="protein sequence ID" value="KAL1202696.1"/>
    <property type="molecule type" value="Genomic_DNA"/>
</dbReference>
<evidence type="ECO:0000256" key="14">
    <source>
        <dbReference type="ARBA" id="ARBA00023303"/>
    </source>
</evidence>
<evidence type="ECO:0000256" key="4">
    <source>
        <dbReference type="ARBA" id="ARBA00022535"/>
    </source>
</evidence>
<keyword evidence="5" id="KW-0116">cAMP-binding</keyword>
<sequence length="765" mass="86728">MASPNDNDVIPMLPISNSSSCTRDFTYRTRSVSLSNPSSSIDGFDNSSYSNVVLGYTGPLRTPRRPPLVQMSGPLTSNRKPEPLFLPSSTGSSGVSSSQPERYPSFAALEHKTSDDDFVKKHEHLLRSGQLGMCNDPYCTTCPSYYNRKAAQIPTSRVSAIFDHRFHNSLYDDAKGWARRFVSSVNRHFLPGIMNPHAKVVQTWTKFFALSCLLAIFIDPLFFFLILVKQENKCIMIDWPMTKAFVAVRSVTDIIFSMNILLQFRLAYVARESTVVGAGQLVSHPKKIALNYFRGKFFLDLFIVMPLPQILILLIIPKHLGASGANYAKNLLRAAVLFQYIPKLYRLLPFLAGQTPTGFIFESAWANFVINLLTFMLAGHVVGSCWYLFGLQRVNQCLRNACGSSEGQCGELIDCGNGISNIAIQDAWKDNASANACFQEDGFSYGIYLKAVNLTNHTSLFTRYSYSLFWGFQQISTLAGNQVPSYFLGEVFFTMGIIGLGLLLFALLIGNMQNFLQALGKRNLEMTLRRRDVEQWMSHRRLPDGIRKRVREAERFNWAATRGVNEELLFENMPDDLQRDIRRHLFKFLKKVRIFSLMDEPILDTIRERLKQRTYIGSSTVLHRGGLVEKMVFIVRGEMESIGEDGSVLPLSEGDVCGEELLTWCLERSSVNADGTRIRMPSKGLLSNRNVRCVTNVEAFSLSVADLEDVTSLFSRFLRSHRVQGAIRYESPYWRLKAARQIQVAWKYRRRRLHRLCTPQSSCSL</sequence>
<dbReference type="PANTHER" id="PTHR45651:SF11">
    <property type="entry name" value="CYCLIC NUCLEOTIDE-GATED ION CHANNEL 20, CHLOROPLASTIC-RELATED"/>
    <property type="match status" value="1"/>
</dbReference>
<proteinExistence type="inferred from homology"/>
<evidence type="ECO:0000256" key="16">
    <source>
        <dbReference type="SAM" id="Phobius"/>
    </source>
</evidence>
<dbReference type="GO" id="GO:0030553">
    <property type="term" value="F:cGMP binding"/>
    <property type="evidence" value="ECO:0007669"/>
    <property type="project" value="UniProtKB-KW"/>
</dbReference>
<keyword evidence="8 16" id="KW-1133">Transmembrane helix</keyword>
<dbReference type="CDD" id="cd00038">
    <property type="entry name" value="CAP_ED"/>
    <property type="match status" value="1"/>
</dbReference>
<evidence type="ECO:0000313" key="18">
    <source>
        <dbReference type="EMBL" id="KAL1202696.1"/>
    </source>
</evidence>
<protein>
    <submittedName>
        <fullName evidence="18">Cyclic nucleotide-gated ion channel 20</fullName>
    </submittedName>
</protein>
<keyword evidence="12" id="KW-0114">cAMP</keyword>
<evidence type="ECO:0000256" key="7">
    <source>
        <dbReference type="ARBA" id="ARBA00022860"/>
    </source>
</evidence>